<keyword evidence="4" id="KW-1185">Reference proteome</keyword>
<dbReference type="RefSeq" id="XP_066932025.1">
    <property type="nucleotide sequence ID" value="XM_067075924.1"/>
</dbReference>
<dbReference type="PANTHER" id="PTHR28626">
    <property type="entry name" value="SRR1-LIKE PROTEIN"/>
    <property type="match status" value="1"/>
</dbReference>
<dbReference type="InterPro" id="IPR040044">
    <property type="entry name" value="SRR1L"/>
</dbReference>
<evidence type="ECO:0000313" key="3">
    <source>
        <dbReference type="EnsemblMetazoa" id="CLYHEMP002381.1"/>
    </source>
</evidence>
<evidence type="ECO:0000313" key="4">
    <source>
        <dbReference type="Proteomes" id="UP000594262"/>
    </source>
</evidence>
<name>A0A7M5TV89_9CNID</name>
<dbReference type="OrthoDB" id="551431at2759"/>
<protein>
    <recommendedName>
        <fullName evidence="2">SRR1-like domain-containing protein</fullName>
    </recommendedName>
</protein>
<dbReference type="PANTHER" id="PTHR28626:SF3">
    <property type="entry name" value="SRR1-LIKE PROTEIN"/>
    <property type="match status" value="1"/>
</dbReference>
<feature type="domain" description="SRR1-like" evidence="2">
    <location>
        <begin position="72"/>
        <end position="229"/>
    </location>
</feature>
<evidence type="ECO:0000256" key="1">
    <source>
        <dbReference type="ARBA" id="ARBA00009856"/>
    </source>
</evidence>
<accession>A0A7M5TV89</accession>
<dbReference type="Pfam" id="PF07985">
    <property type="entry name" value="SRR1"/>
    <property type="match status" value="1"/>
</dbReference>
<dbReference type="GeneID" id="136819680"/>
<reference evidence="3" key="1">
    <citation type="submission" date="2021-01" db="UniProtKB">
        <authorList>
            <consortium name="EnsemblMetazoa"/>
        </authorList>
    </citation>
    <scope>IDENTIFICATION</scope>
</reference>
<dbReference type="EnsemblMetazoa" id="CLYHEMT002381.1">
    <property type="protein sequence ID" value="CLYHEMP002381.1"/>
    <property type="gene ID" value="CLYHEMG002381"/>
</dbReference>
<dbReference type="InterPro" id="IPR012942">
    <property type="entry name" value="SRR1-like"/>
</dbReference>
<proteinExistence type="inferred from homology"/>
<evidence type="ECO:0000259" key="2">
    <source>
        <dbReference type="Pfam" id="PF07985"/>
    </source>
</evidence>
<dbReference type="GO" id="GO:0005634">
    <property type="term" value="C:nucleus"/>
    <property type="evidence" value="ECO:0007669"/>
    <property type="project" value="TreeGrafter"/>
</dbReference>
<organism evidence="3 4">
    <name type="scientific">Clytia hemisphaerica</name>
    <dbReference type="NCBI Taxonomy" id="252671"/>
    <lineage>
        <taxon>Eukaryota</taxon>
        <taxon>Metazoa</taxon>
        <taxon>Cnidaria</taxon>
        <taxon>Hydrozoa</taxon>
        <taxon>Hydroidolina</taxon>
        <taxon>Leptothecata</taxon>
        <taxon>Obeliida</taxon>
        <taxon>Clytiidae</taxon>
        <taxon>Clytia</taxon>
    </lineage>
</organism>
<dbReference type="Proteomes" id="UP000594262">
    <property type="component" value="Unplaced"/>
</dbReference>
<sequence>MEEFQVVTRKNKKNWKKSKNLKKNEIPLLDGDTSPVIDVDKCIGRIEDIKSSMETCDFWRTIKEEIIEEALFKSLDVKEIVLYGIGSIANSKIAQHQLSLVLLITQYLKIKVMYYDPVLNDQEHLVLNGFNFVRILYNEECKRSVSIPTLFVMFHCGKAMYNNLLWANWKQLSNLVVIGNAFSSYVDRIPSSQLKQTAPYIEKVIPFTKETSITNSYHFNDVFNDTAIHVFPDDLLRKADSSFWENVKEPESNHEDVEIISKKEEGFTE</sequence>
<dbReference type="GO" id="GO:0005737">
    <property type="term" value="C:cytoplasm"/>
    <property type="evidence" value="ECO:0007669"/>
    <property type="project" value="TreeGrafter"/>
</dbReference>
<comment type="similarity">
    <text evidence="1">Belongs to the SRR1 family.</text>
</comment>
<dbReference type="AlphaFoldDB" id="A0A7M5TV89"/>